<comment type="caution">
    <text evidence="1">The sequence shown here is derived from an EMBL/GenBank/DDBJ whole genome shotgun (WGS) entry which is preliminary data.</text>
</comment>
<evidence type="ECO:0000313" key="1">
    <source>
        <dbReference type="EMBL" id="KRZ04089.1"/>
    </source>
</evidence>
<dbReference type="AlphaFoldDB" id="A0A0V1H121"/>
<accession>A0A0V1H121</accession>
<name>A0A0V1H121_9BILA</name>
<organism evidence="1 2">
    <name type="scientific">Trichinella zimbabwensis</name>
    <dbReference type="NCBI Taxonomy" id="268475"/>
    <lineage>
        <taxon>Eukaryota</taxon>
        <taxon>Metazoa</taxon>
        <taxon>Ecdysozoa</taxon>
        <taxon>Nematoda</taxon>
        <taxon>Enoplea</taxon>
        <taxon>Dorylaimia</taxon>
        <taxon>Trichinellida</taxon>
        <taxon>Trichinellidae</taxon>
        <taxon>Trichinella</taxon>
    </lineage>
</organism>
<sequence length="80" mass="9482">MYSTFIANTTMRMLQSNSPIREKQTLYPWFTFHFDGVQFALAVRNKSASERNRIQHIQRTETSVYRIARAVSDFYANWNA</sequence>
<proteinExistence type="predicted"/>
<dbReference type="Proteomes" id="UP000055024">
    <property type="component" value="Unassembled WGS sequence"/>
</dbReference>
<reference evidence="1 2" key="1">
    <citation type="submission" date="2015-01" db="EMBL/GenBank/DDBJ databases">
        <title>Evolution of Trichinella species and genotypes.</title>
        <authorList>
            <person name="Korhonen P.K."/>
            <person name="Edoardo P."/>
            <person name="Giuseppe L.R."/>
            <person name="Gasser R.B."/>
        </authorList>
    </citation>
    <scope>NUCLEOTIDE SEQUENCE [LARGE SCALE GENOMIC DNA]</scope>
    <source>
        <strain evidence="1">ISS1029</strain>
    </source>
</reference>
<gene>
    <name evidence="1" type="ORF">T11_12529</name>
</gene>
<keyword evidence="2" id="KW-1185">Reference proteome</keyword>
<evidence type="ECO:0000313" key="2">
    <source>
        <dbReference type="Proteomes" id="UP000055024"/>
    </source>
</evidence>
<dbReference type="OrthoDB" id="5928777at2759"/>
<protein>
    <submittedName>
        <fullName evidence="1">Uncharacterized protein</fullName>
    </submittedName>
</protein>
<dbReference type="EMBL" id="JYDP01000173">
    <property type="protein sequence ID" value="KRZ04089.1"/>
    <property type="molecule type" value="Genomic_DNA"/>
</dbReference>